<evidence type="ECO:0000313" key="3">
    <source>
        <dbReference type="Proteomes" id="UP000198287"/>
    </source>
</evidence>
<dbReference type="Proteomes" id="UP000198287">
    <property type="component" value="Unassembled WGS sequence"/>
</dbReference>
<dbReference type="InterPro" id="IPR001810">
    <property type="entry name" value="F-box_dom"/>
</dbReference>
<dbReference type="Gene3D" id="1.20.1280.50">
    <property type="match status" value="1"/>
</dbReference>
<reference evidence="2 3" key="1">
    <citation type="submission" date="2015-12" db="EMBL/GenBank/DDBJ databases">
        <title>The genome of Folsomia candida.</title>
        <authorList>
            <person name="Faddeeva A."/>
            <person name="Derks M.F."/>
            <person name="Anvar Y."/>
            <person name="Smit S."/>
            <person name="Van Straalen N."/>
            <person name="Roelofs D."/>
        </authorList>
    </citation>
    <scope>NUCLEOTIDE SEQUENCE [LARGE SCALE GENOMIC DNA]</scope>
    <source>
        <strain evidence="2 3">VU population</strain>
        <tissue evidence="2">Whole body</tissue>
    </source>
</reference>
<proteinExistence type="predicted"/>
<dbReference type="InterPro" id="IPR036047">
    <property type="entry name" value="F-box-like_dom_sf"/>
</dbReference>
<dbReference type="EMBL" id="LNIX01000011">
    <property type="protein sequence ID" value="OXA49041.1"/>
    <property type="molecule type" value="Genomic_DNA"/>
</dbReference>
<sequence>METNQQMENGNEIQLCEEILQPGDTFSILPPEIIDHIFTYLNLSDLKIARQVNHDWVKLSGPRFRSLAVIKFDSSKRCNGPELSSYIASYPHYLHRNFKIFTTISHGTSETWSYDLFQAFLRNIANFFQNHGFHCDRLALNHMWRVTNETPQSQIWSFFRNLLTTTINLTSLHMHMSFFVEDDFDVDSFPVTSLVNWSCVREFHVNLGPYGYDITTNKFSHVLPTIFRKAVNLKNLTNSGPIEDFMEGLRELEIDFLR</sequence>
<evidence type="ECO:0000313" key="2">
    <source>
        <dbReference type="EMBL" id="OXA49041.1"/>
    </source>
</evidence>
<accession>A0A226DWG9</accession>
<keyword evidence="3" id="KW-1185">Reference proteome</keyword>
<comment type="caution">
    <text evidence="2">The sequence shown here is derived from an EMBL/GenBank/DDBJ whole genome shotgun (WGS) entry which is preliminary data.</text>
</comment>
<gene>
    <name evidence="2" type="ORF">Fcan01_16305</name>
</gene>
<organism evidence="2 3">
    <name type="scientific">Folsomia candida</name>
    <name type="common">Springtail</name>
    <dbReference type="NCBI Taxonomy" id="158441"/>
    <lineage>
        <taxon>Eukaryota</taxon>
        <taxon>Metazoa</taxon>
        <taxon>Ecdysozoa</taxon>
        <taxon>Arthropoda</taxon>
        <taxon>Hexapoda</taxon>
        <taxon>Collembola</taxon>
        <taxon>Entomobryomorpha</taxon>
        <taxon>Isotomoidea</taxon>
        <taxon>Isotomidae</taxon>
        <taxon>Proisotominae</taxon>
        <taxon>Folsomia</taxon>
    </lineage>
</organism>
<dbReference type="PROSITE" id="PS50181">
    <property type="entry name" value="FBOX"/>
    <property type="match status" value="1"/>
</dbReference>
<name>A0A226DWG9_FOLCA</name>
<dbReference type="OrthoDB" id="10257471at2759"/>
<dbReference type="SUPFAM" id="SSF81383">
    <property type="entry name" value="F-box domain"/>
    <property type="match status" value="1"/>
</dbReference>
<feature type="domain" description="F-box" evidence="1">
    <location>
        <begin position="23"/>
        <end position="67"/>
    </location>
</feature>
<protein>
    <submittedName>
        <fullName evidence="2">F-box/LRR-repeat protein 5</fullName>
    </submittedName>
</protein>
<dbReference type="AlphaFoldDB" id="A0A226DWG9"/>
<dbReference type="Pfam" id="PF12937">
    <property type="entry name" value="F-box-like"/>
    <property type="match status" value="1"/>
</dbReference>
<evidence type="ECO:0000259" key="1">
    <source>
        <dbReference type="PROSITE" id="PS50181"/>
    </source>
</evidence>